<evidence type="ECO:0000313" key="3">
    <source>
        <dbReference type="WBParaSite" id="PgR011_g022_t04"/>
    </source>
</evidence>
<accession>A0A915AP31</accession>
<dbReference type="Proteomes" id="UP000887569">
    <property type="component" value="Unplaced"/>
</dbReference>
<feature type="transmembrane region" description="Helical" evidence="1">
    <location>
        <begin position="44"/>
        <end position="65"/>
    </location>
</feature>
<keyword evidence="2" id="KW-1185">Reference proteome</keyword>
<dbReference type="WBParaSite" id="PgR011_g022_t04">
    <property type="protein sequence ID" value="PgR011_g022_t04"/>
    <property type="gene ID" value="PgR011_g022"/>
</dbReference>
<evidence type="ECO:0000256" key="1">
    <source>
        <dbReference type="SAM" id="Phobius"/>
    </source>
</evidence>
<keyword evidence="1" id="KW-0812">Transmembrane</keyword>
<proteinExistence type="predicted"/>
<keyword evidence="1" id="KW-1133">Transmembrane helix</keyword>
<sequence length="126" mass="14635">MIDDSVLKRIIIIEVHIIIKISPGKYIYCGNIQKNNRNSVISKLLIRTTVNFIFLSTTIAINFFFTNSKICKLSAIWLAEIVSYRNMAKLRSQILVYQNLSMKSPQKQKYCVHKIVYLSGGWHPKR</sequence>
<evidence type="ECO:0000313" key="2">
    <source>
        <dbReference type="Proteomes" id="UP000887569"/>
    </source>
</evidence>
<keyword evidence="1" id="KW-0472">Membrane</keyword>
<name>A0A915AP31_PARUN</name>
<organism evidence="2 3">
    <name type="scientific">Parascaris univalens</name>
    <name type="common">Nematode worm</name>
    <dbReference type="NCBI Taxonomy" id="6257"/>
    <lineage>
        <taxon>Eukaryota</taxon>
        <taxon>Metazoa</taxon>
        <taxon>Ecdysozoa</taxon>
        <taxon>Nematoda</taxon>
        <taxon>Chromadorea</taxon>
        <taxon>Rhabditida</taxon>
        <taxon>Spirurina</taxon>
        <taxon>Ascaridomorpha</taxon>
        <taxon>Ascaridoidea</taxon>
        <taxon>Ascarididae</taxon>
        <taxon>Parascaris</taxon>
    </lineage>
</organism>
<dbReference type="AlphaFoldDB" id="A0A915AP31"/>
<reference evidence="3" key="1">
    <citation type="submission" date="2022-11" db="UniProtKB">
        <authorList>
            <consortium name="WormBaseParasite"/>
        </authorList>
    </citation>
    <scope>IDENTIFICATION</scope>
</reference>
<protein>
    <submittedName>
        <fullName evidence="3">Tyrosine-protein kinase</fullName>
    </submittedName>
</protein>